<sequence length="397" mass="41781">MPWWSSQASRTSSTTSIRRRSGSRRASTRWTAIDRRTLLTGAGAALALGLAPRQAAALAASDLVFLAPCRNAAGSYAILVFTESGEPVREVALPSRGHDVVLDQAGRQAVAFARRPGTFAIGFDVAGARSPASFACPPDRHFYGHGAFAPDGRLLYSTESDYAHGARGVVGVYDCTDGFRRIGELDSHGIGPHELILMPDGRTLAIANGGIATHPATGREKLNLDTMRSSISFVDRLTGDLLARHETPAEFGRLSMRHMTVDGSEFVWFGGQWEGSPVDVPSVIGRASLDSAVELLPSGPELPLALEGYIGSMARSRDGSVIAASSPKGGRILLIDAATMKILSEERLFDGCGVTGIGNRAFLATSGAGTILPVASDTGPGRPATFPVAFDNHVKAV</sequence>
<dbReference type="InterPro" id="IPR008311">
    <property type="entry name" value="UCP028101"/>
</dbReference>
<name>A0A964T6D9_9HYPH</name>
<dbReference type="PIRSF" id="PIRSF028101">
    <property type="entry name" value="UCP028101"/>
    <property type="match status" value="1"/>
</dbReference>
<keyword evidence="3" id="KW-1185">Reference proteome</keyword>
<evidence type="ECO:0000313" key="3">
    <source>
        <dbReference type="Proteomes" id="UP000773614"/>
    </source>
</evidence>
<comment type="caution">
    <text evidence="2">The sequence shown here is derived from an EMBL/GenBank/DDBJ whole genome shotgun (WGS) entry which is preliminary data.</text>
</comment>
<dbReference type="PROSITE" id="PS51318">
    <property type="entry name" value="TAT"/>
    <property type="match status" value="1"/>
</dbReference>
<feature type="region of interest" description="Disordered" evidence="1">
    <location>
        <begin position="1"/>
        <end position="24"/>
    </location>
</feature>
<evidence type="ECO:0000256" key="1">
    <source>
        <dbReference type="SAM" id="MobiDB-lite"/>
    </source>
</evidence>
<feature type="compositionally biased region" description="Low complexity" evidence="1">
    <location>
        <begin position="1"/>
        <end position="16"/>
    </location>
</feature>
<dbReference type="Proteomes" id="UP000773614">
    <property type="component" value="Unassembled WGS sequence"/>
</dbReference>
<dbReference type="InterPro" id="IPR015943">
    <property type="entry name" value="WD40/YVTN_repeat-like_dom_sf"/>
</dbReference>
<dbReference type="Pfam" id="PF07433">
    <property type="entry name" value="DUF1513"/>
    <property type="match status" value="1"/>
</dbReference>
<dbReference type="AlphaFoldDB" id="A0A964T6D9"/>
<dbReference type="InterPro" id="IPR011044">
    <property type="entry name" value="Quino_amine_DH_bsu"/>
</dbReference>
<dbReference type="EMBL" id="SPKJ01000066">
    <property type="protein sequence ID" value="MYZ49260.1"/>
    <property type="molecule type" value="Genomic_DNA"/>
</dbReference>
<proteinExistence type="predicted"/>
<organism evidence="2 3">
    <name type="scientific">Propylenella binzhouense</name>
    <dbReference type="NCBI Taxonomy" id="2555902"/>
    <lineage>
        <taxon>Bacteria</taxon>
        <taxon>Pseudomonadati</taxon>
        <taxon>Pseudomonadota</taxon>
        <taxon>Alphaproteobacteria</taxon>
        <taxon>Hyphomicrobiales</taxon>
        <taxon>Propylenellaceae</taxon>
        <taxon>Propylenella</taxon>
    </lineage>
</organism>
<accession>A0A964T6D9</accession>
<protein>
    <submittedName>
        <fullName evidence="2">DUF1513 domain-containing protein</fullName>
    </submittedName>
</protein>
<evidence type="ECO:0000313" key="2">
    <source>
        <dbReference type="EMBL" id="MYZ49260.1"/>
    </source>
</evidence>
<dbReference type="InterPro" id="IPR006311">
    <property type="entry name" value="TAT_signal"/>
</dbReference>
<gene>
    <name evidence="2" type="ORF">E4O86_16230</name>
</gene>
<dbReference type="Gene3D" id="2.130.10.10">
    <property type="entry name" value="YVTN repeat-like/Quinoprotein amine dehydrogenase"/>
    <property type="match status" value="1"/>
</dbReference>
<dbReference type="SUPFAM" id="SSF50969">
    <property type="entry name" value="YVTN repeat-like/Quinoprotein amine dehydrogenase"/>
    <property type="match status" value="1"/>
</dbReference>
<reference evidence="2" key="1">
    <citation type="submission" date="2019-03" db="EMBL/GenBank/DDBJ databases">
        <title>Afifella sp. nov., isolated from activated sludge.</title>
        <authorList>
            <person name="Li Q."/>
            <person name="Liu Y."/>
        </authorList>
    </citation>
    <scope>NUCLEOTIDE SEQUENCE</scope>
    <source>
        <strain evidence="2">L72</strain>
    </source>
</reference>